<feature type="region of interest" description="Disordered" evidence="1">
    <location>
        <begin position="85"/>
        <end position="104"/>
    </location>
</feature>
<evidence type="ECO:0000313" key="3">
    <source>
        <dbReference type="Proteomes" id="UP001055117"/>
    </source>
</evidence>
<accession>A0ABQ4QFW3</accession>
<dbReference type="RefSeq" id="WP_238272045.1">
    <property type="nucleotide sequence ID" value="NZ_BPQG01000026.1"/>
</dbReference>
<evidence type="ECO:0000256" key="1">
    <source>
        <dbReference type="SAM" id="MobiDB-lite"/>
    </source>
</evidence>
<gene>
    <name evidence="2" type="ORF">AFCDBAGC_1853</name>
</gene>
<feature type="compositionally biased region" description="Pro residues" evidence="1">
    <location>
        <begin position="28"/>
        <end position="42"/>
    </location>
</feature>
<organism evidence="2 3">
    <name type="scientific">Methylobacterium cerastii</name>
    <dbReference type="NCBI Taxonomy" id="932741"/>
    <lineage>
        <taxon>Bacteria</taxon>
        <taxon>Pseudomonadati</taxon>
        <taxon>Pseudomonadota</taxon>
        <taxon>Alphaproteobacteria</taxon>
        <taxon>Hyphomicrobiales</taxon>
        <taxon>Methylobacteriaceae</taxon>
        <taxon>Methylobacterium</taxon>
    </lineage>
</organism>
<dbReference type="Proteomes" id="UP001055117">
    <property type="component" value="Unassembled WGS sequence"/>
</dbReference>
<sequence length="1230" mass="125249">MSAGLSEVSDADLMRMLGQSRSAGGGAPPLPPSAAPSPPVPGADPGALSIRVRSGKGQAFEGSTGPQAVDLSHISDDDLMRQLQASRQAQAAPAPAPAEAAPPSITAADFNDRFMGDLSAPTTMASQADTSSPLGAGLRAKADEAVIGKPSGGNDLTAAALNAMQGATLNIGGNAAAGLATVAGKLGVPGYGDHSFGEYYERFHDMLDAHGRQSPKSALAGVIGGSLITAPMLPSVTGARAAGIGGRAVQAAVNGGAYGLAGEAIDSRDLAKAGVAGLVGFGAGGALSPAIEKLGPPVLNAAMRALAPIRERMGFPIAKAAGGFTPAAEAALRQIGLDPKQLPPDLAGHLERAFAAKGVSPAVAREGAAAEFGIPLSRGQATQDPRAVSMEADALAGGRGGRAQTIGNDFAARQSAAVDTARTGFQGMAARGGPIIDNPASAAEAVADRARQAAASNADQIARAEAAHEAALQAVRPLGSGDALDAATTAAQGIRSAAERSRGAYREAYGEVGRIPGNFAPGALDDVGTAVRRSLGPEVPIDPVLTPAANRALADLDNLPGILGLREGEGATLQQLEQVRKRLVSYYGSTAQNPTDRRALRAVMEGFDQRAEDLLAVGRFGTPSRATGEAAGAVDDFPGSAALNGPSAGALPSPAAPRGNPETMGQFIARNGGMELSGDARANDLHKWRVGGLQPLAREGGTPIDAMRDKLVVAGFIRPDDANGAIARDIRGEVMEALRAERQGRPTYRYADEGRAAAPNREAARIADDNAEHAAAVDRQARRMEIDFEGMGLAPRDLDRATLRDAAERMVLGHTDDPVTAYEQAVARHGEAPQPGAPPARAFDDAPFPEIGQGTSVATSDALPIGDTAPATALREARGLFREHKQAFSPRGPGDDAGRLMRKIVEQDATPTEVATALFGSMTRPGETGLSVRFATRLREALGDDSPVLDAVRQGLIARAIDGNGAGDVGRRLDTLLRGNGRGAANAILTQEQRRGLGAFRAALHQAEQAHQALPSWISDLSRSGFDPNAVATGLFGSGVPGSRVGSANFARGLKGFLGEGSEEWSGLRQAAIQNLTQPSGRTLTATQEADRVADFVSGKGAGLAREMFGGEELARLTRYAAALRSTVLPSGIGSPTAGQGRTLAANLLNGLLGAIAFKSGLPTAAAAPFTAKAGQRIVIGGPGAFGASRSFGGGAPQVVPDTPEHFQRLGQGAGRAAGLLTADGVPSGR</sequence>
<name>A0ABQ4QFW3_9HYPH</name>
<protein>
    <submittedName>
        <fullName evidence="2">Uncharacterized protein</fullName>
    </submittedName>
</protein>
<dbReference type="EMBL" id="BPQG01000026">
    <property type="protein sequence ID" value="GJD43991.1"/>
    <property type="molecule type" value="Genomic_DNA"/>
</dbReference>
<evidence type="ECO:0000313" key="2">
    <source>
        <dbReference type="EMBL" id="GJD43991.1"/>
    </source>
</evidence>
<reference evidence="2 3" key="1">
    <citation type="journal article" date="2021" name="Front. Microbiol.">
        <title>Comprehensive Comparative Genomics and Phenotyping of Methylobacterium Species.</title>
        <authorList>
            <person name="Alessa O."/>
            <person name="Ogura Y."/>
            <person name="Fujitani Y."/>
            <person name="Takami H."/>
            <person name="Hayashi T."/>
            <person name="Sahin N."/>
            <person name="Tani A."/>
        </authorList>
    </citation>
    <scope>NUCLEOTIDE SEQUENCE [LARGE SCALE GENOMIC DNA]</scope>
    <source>
        <strain evidence="2 3">DSM 23679</strain>
    </source>
</reference>
<proteinExistence type="predicted"/>
<comment type="caution">
    <text evidence="2">The sequence shown here is derived from an EMBL/GenBank/DDBJ whole genome shotgun (WGS) entry which is preliminary data.</text>
</comment>
<feature type="region of interest" description="Disordered" evidence="1">
    <location>
        <begin position="1"/>
        <end position="71"/>
    </location>
</feature>
<keyword evidence="3" id="KW-1185">Reference proteome</keyword>